<feature type="region of interest" description="Disordered" evidence="1">
    <location>
        <begin position="389"/>
        <end position="409"/>
    </location>
</feature>
<dbReference type="Proteomes" id="UP000054639">
    <property type="component" value="Unassembled WGS sequence"/>
</dbReference>
<sequence length="409" mass="47343">MYDLVTKYIEKQTSLPQKNILLAELEHIQQCTHELPLLQEFILKLYDVAEKENYLNRDNANSPIQKLAEYPPIYQAIKSLVDYAVQLKLNELEHIESLEQLHQFKAYLPANLRFDSRTKFIDAVQYYFRLSLITGLERNLEQFNWWRDVDHYFKYPQKLFREQKTLCDRLDVDAMISSKHFSTRPLEQAISRHATEFQLQPGYISLATDNAAQYNSKTETVTRLLDPYYKSGEKRVTNSVETGHSEQYPIRLLSSGITNCHTVIIHDSRKQYIMLHVSPASVHNNIFFSSTPKKAYLDLQPKYTNPDLGVQKNSTVDIVVVDNVGCFNLTLLKKNLPEGVTINSIHKIKPDLRKGQPYSVCFLPDENKLYIKACDYFVEHANVFTPRSHSNGLNSSECNSAKETPSLRI</sequence>
<evidence type="ECO:0000313" key="5">
    <source>
        <dbReference type="Proteomes" id="UP000254230"/>
    </source>
</evidence>
<evidence type="ECO:0000313" key="4">
    <source>
        <dbReference type="Proteomes" id="UP000054639"/>
    </source>
</evidence>
<gene>
    <name evidence="2" type="ORF">Lqua_3316</name>
    <name evidence="3" type="ORF">NCTC12376_02119</name>
</gene>
<dbReference type="RefSeq" id="WP_058475426.1">
    <property type="nucleotide sequence ID" value="NZ_CAAAIL010000029.1"/>
</dbReference>
<dbReference type="EMBL" id="UGOW01000001">
    <property type="protein sequence ID" value="STY18301.1"/>
    <property type="molecule type" value="Genomic_DNA"/>
</dbReference>
<reference evidence="2 4" key="1">
    <citation type="submission" date="2015-11" db="EMBL/GenBank/DDBJ databases">
        <title>Genomic analysis of 38 Legionella species identifies large and diverse effector repertoires.</title>
        <authorList>
            <person name="Burstein D."/>
            <person name="Amaro F."/>
            <person name="Zusman T."/>
            <person name="Lifshitz Z."/>
            <person name="Cohen O."/>
            <person name="Gilbert J.A."/>
            <person name="Pupko T."/>
            <person name="Shuman H.A."/>
            <person name="Segal G."/>
        </authorList>
    </citation>
    <scope>NUCLEOTIDE SEQUENCE [LARGE SCALE GENOMIC DNA]</scope>
    <source>
        <strain evidence="2 4">ATCC 49507</strain>
    </source>
</reference>
<reference evidence="3 5" key="2">
    <citation type="submission" date="2018-06" db="EMBL/GenBank/DDBJ databases">
        <authorList>
            <consortium name="Pathogen Informatics"/>
            <person name="Doyle S."/>
        </authorList>
    </citation>
    <scope>NUCLEOTIDE SEQUENCE [LARGE SCALE GENOMIC DNA]</scope>
    <source>
        <strain evidence="3 5">NCTC12376</strain>
    </source>
</reference>
<evidence type="ECO:0000256" key="1">
    <source>
        <dbReference type="SAM" id="MobiDB-lite"/>
    </source>
</evidence>
<dbReference type="EMBL" id="LNYR01000048">
    <property type="protein sequence ID" value="KTD43415.1"/>
    <property type="molecule type" value="Genomic_DNA"/>
</dbReference>
<name>A0A378KXH4_9GAMM</name>
<protein>
    <submittedName>
        <fullName evidence="3">Uncharacterized protein</fullName>
    </submittedName>
</protein>
<dbReference type="STRING" id="45072.Lqua_3316"/>
<proteinExistence type="predicted"/>
<accession>A0A378KXH4</accession>
<organism evidence="3 5">
    <name type="scientific">Legionella quateirensis</name>
    <dbReference type="NCBI Taxonomy" id="45072"/>
    <lineage>
        <taxon>Bacteria</taxon>
        <taxon>Pseudomonadati</taxon>
        <taxon>Pseudomonadota</taxon>
        <taxon>Gammaproteobacteria</taxon>
        <taxon>Legionellales</taxon>
        <taxon>Legionellaceae</taxon>
        <taxon>Legionella</taxon>
    </lineage>
</organism>
<dbReference type="Proteomes" id="UP000254230">
    <property type="component" value="Unassembled WGS sequence"/>
</dbReference>
<evidence type="ECO:0000313" key="3">
    <source>
        <dbReference type="EMBL" id="STY18301.1"/>
    </source>
</evidence>
<evidence type="ECO:0000313" key="2">
    <source>
        <dbReference type="EMBL" id="KTD43415.1"/>
    </source>
</evidence>
<feature type="compositionally biased region" description="Polar residues" evidence="1">
    <location>
        <begin position="389"/>
        <end position="403"/>
    </location>
</feature>
<keyword evidence="4" id="KW-1185">Reference proteome</keyword>
<dbReference type="AlphaFoldDB" id="A0A378KXH4"/>